<comment type="caution">
    <text evidence="2">The sequence shown here is derived from an EMBL/GenBank/DDBJ whole genome shotgun (WGS) entry which is preliminary data.</text>
</comment>
<name>A0A1X0N8X4_9PSED</name>
<protein>
    <submittedName>
        <fullName evidence="2">Uncharacterized protein</fullName>
    </submittedName>
</protein>
<keyword evidence="3" id="KW-1185">Reference proteome</keyword>
<sequence length="537" mass="60091">MDWFWFASLNRTRRVQMTLFTSSKGLPPPVVDGLLDDDPRWDETGLLKVTDPPSDLNFTVPAWDYQPLPSLKTVLEIDWDGETNYRKEWDDSVTSLPEDDLSFVVPSSRLEHGPHTLCYTVTTALGNRQHSATQTITVDQVAPTFGADHGRLDFDTSVITAAYLGTHNDQVEGRIVSYNGGKPGDVVTWYWSSDPFSFGDAQRVSTRTLERGDFQSPSRSVMPRSLWSLARRFLRNVIHRLQGRKVSECVDFMALPKPITLIFPGTVIRDSKDGKRYAFCNICDRAGNPGPYSQPVEFEVTVEPAPRDLPPPELMETSGSNSSTLDPMRATGGVRVQIPEDAVINPGETVWVQWGDPGSVGCWRTDETESGLFRIPSTRIAQHFGKQIPVYYEVFEPGVDLPHVSQNHWLTVSEISGFPTVQCDKAANGSPLRLGSIEEGGRASFTLERWTFMHTDQLIDIRVEGVDAYDAGALVVVTVLENYQVPVVAQKIDAGYITKTDLRRFKVDQTLSVKVKVSFDEGFTWQPFPMLRPLLSQ</sequence>
<feature type="region of interest" description="Disordered" evidence="1">
    <location>
        <begin position="304"/>
        <end position="327"/>
    </location>
</feature>
<dbReference type="Proteomes" id="UP000192815">
    <property type="component" value="Unassembled WGS sequence"/>
</dbReference>
<dbReference type="EMBL" id="MUIO01000019">
    <property type="protein sequence ID" value="ORC60401.1"/>
    <property type="molecule type" value="Genomic_DNA"/>
</dbReference>
<evidence type="ECO:0000313" key="3">
    <source>
        <dbReference type="Proteomes" id="UP000192815"/>
    </source>
</evidence>
<reference evidence="3" key="1">
    <citation type="submission" date="2017-02" db="EMBL/GenBank/DDBJ databases">
        <title>Pseudomonas floridae sp. nov., a novel pathogenic bacterial species isolated from tomato.</title>
        <authorList>
            <person name="Timilsina S."/>
            <person name="Vallad G.E."/>
            <person name="Jones J.B."/>
        </authorList>
    </citation>
    <scope>NUCLEOTIDE SEQUENCE [LARGE SCALE GENOMIC DNA]</scope>
    <source>
        <strain evidence="3">GEV388</strain>
    </source>
</reference>
<accession>A0A1X0N8X4</accession>
<organism evidence="2 3">
    <name type="scientific">Pseudomonas floridensis</name>
    <dbReference type="NCBI Taxonomy" id="1958950"/>
    <lineage>
        <taxon>Bacteria</taxon>
        <taxon>Pseudomonadati</taxon>
        <taxon>Pseudomonadota</taxon>
        <taxon>Gammaproteobacteria</taxon>
        <taxon>Pseudomonadales</taxon>
        <taxon>Pseudomonadaceae</taxon>
        <taxon>Pseudomonas</taxon>
    </lineage>
</organism>
<proteinExistence type="predicted"/>
<gene>
    <name evidence="2" type="ORF">BZK31_06475</name>
</gene>
<dbReference type="AlphaFoldDB" id="A0A1X0N8X4"/>
<evidence type="ECO:0000313" key="2">
    <source>
        <dbReference type="EMBL" id="ORC60401.1"/>
    </source>
</evidence>
<evidence type="ECO:0000256" key="1">
    <source>
        <dbReference type="SAM" id="MobiDB-lite"/>
    </source>
</evidence>